<dbReference type="Proteomes" id="UP001203761">
    <property type="component" value="Unassembled WGS sequence"/>
</dbReference>
<comment type="caution">
    <text evidence="2">The sequence shown here is derived from an EMBL/GenBank/DDBJ whole genome shotgun (WGS) entry which is preliminary data.</text>
</comment>
<protein>
    <submittedName>
        <fullName evidence="2">DUF5719 family protein</fullName>
    </submittedName>
</protein>
<evidence type="ECO:0000313" key="2">
    <source>
        <dbReference type="EMBL" id="MCL6423953.1"/>
    </source>
</evidence>
<gene>
    <name evidence="2" type="ORF">Bequi_11280</name>
</gene>
<keyword evidence="3" id="KW-1185">Reference proteome</keyword>
<evidence type="ECO:0000313" key="3">
    <source>
        <dbReference type="Proteomes" id="UP001203761"/>
    </source>
</evidence>
<dbReference type="EMBL" id="JAKNCJ010000006">
    <property type="protein sequence ID" value="MCL6423953.1"/>
    <property type="molecule type" value="Genomic_DNA"/>
</dbReference>
<sequence length="527" mass="51225">MNPGRKPVLALLSTLPLLALSGGILMAPENDGTGGGAAVERVVSAAQRGPQLLSCPGPLQVPDAAAVSGGDAQLAPGAPSPEVAVRAIALEPESSLLFGVVAGSTTLQEEDGSIRSPRISAAGADGQDLGVAAQAQDLGASATAIPALDGAATVDIQGSQGTGALSDAVQSTTTGEGDYRSLAVTRCAQPAVGAVFLGVGTSAGESAVLVLRNTTERPATAAVQAWTAEGPADMSGRSRVVVPGGEEVRVLLESIVPGQDALGVSVSTVGAPLAMNLQSTAREGLAPGGAEVLSSAGAPSTRSVVPGVLAPEGSPAQAVLMNPTGQDGTAELTVHGADGALAAPAPQEIAVPAGSVITVPLDGAVGDLAVAVRSDVPMSVAARSTVRSEQPLSGTIAAPADFAIAQSASAIGSSAVLALPAEGPHGGLSLFSETSTRVTIIPLGADGGAGTPLVKDLSAGAVLRVGAEELTGTNGAPAGLSIVPDLPGSVHGAWVQTQADPAQGPLLSSVTVPVDGPEAAPLEVQLH</sequence>
<dbReference type="RefSeq" id="WP_249738033.1">
    <property type="nucleotide sequence ID" value="NZ_JAKNCJ010000006.1"/>
</dbReference>
<keyword evidence="1" id="KW-0732">Signal</keyword>
<evidence type="ECO:0000256" key="1">
    <source>
        <dbReference type="SAM" id="SignalP"/>
    </source>
</evidence>
<name>A0ABT0R3G6_9MICO</name>
<feature type="chain" id="PRO_5046663663" evidence="1">
    <location>
        <begin position="28"/>
        <end position="527"/>
    </location>
</feature>
<proteinExistence type="predicted"/>
<dbReference type="Pfam" id="PF18986">
    <property type="entry name" value="DUF5719"/>
    <property type="match status" value="1"/>
</dbReference>
<accession>A0ABT0R3G6</accession>
<dbReference type="InterPro" id="IPR043777">
    <property type="entry name" value="DUF5719"/>
</dbReference>
<feature type="signal peptide" evidence="1">
    <location>
        <begin position="1"/>
        <end position="27"/>
    </location>
</feature>
<organism evidence="2 3">
    <name type="scientific">Brachybacterium equifaecis</name>
    <dbReference type="NCBI Taxonomy" id="2910770"/>
    <lineage>
        <taxon>Bacteria</taxon>
        <taxon>Bacillati</taxon>
        <taxon>Actinomycetota</taxon>
        <taxon>Actinomycetes</taxon>
        <taxon>Micrococcales</taxon>
        <taxon>Dermabacteraceae</taxon>
        <taxon>Brachybacterium</taxon>
    </lineage>
</organism>
<reference evidence="2" key="1">
    <citation type="submission" date="2022-02" db="EMBL/GenBank/DDBJ databases">
        <authorList>
            <person name="Lee M."/>
            <person name="Kim S.-J."/>
            <person name="Jung M.-Y."/>
        </authorList>
    </citation>
    <scope>NUCLEOTIDE SEQUENCE</scope>
    <source>
        <strain evidence="2">JHP9</strain>
    </source>
</reference>